<evidence type="ECO:0000313" key="2">
    <source>
        <dbReference type="Proteomes" id="UP000472320"/>
    </source>
</evidence>
<sequence length="256" mass="28043">MAKLLRTVLTLLLAWPLWAFSASYPAYNTYLHPPFVLPDGHGLAAELVEALNRHMGPDSFVLENVPRARFLAMANQGQGKIDGIALFLSPTFLREPLASRVGWSAPLFADHNVLVFKAGHVPASQMPASLRGLRFGAVRGNVYRFLDGMGRRGELHYEEVADETTNLRKLIAGRIDFTLLNRLHFHALAENSPELQELVATPEPGGDFLRHILLSPSLPPATAQRLAAAIQALQRDAEWQAVLARYGVAPAKATSG</sequence>
<dbReference type="Proteomes" id="UP000472320">
    <property type="component" value="Unassembled WGS sequence"/>
</dbReference>
<protein>
    <submittedName>
        <fullName evidence="1">Transporter substrate-binding domain-containing protein</fullName>
    </submittedName>
</protein>
<comment type="caution">
    <text evidence="1">The sequence shown here is derived from an EMBL/GenBank/DDBJ whole genome shotgun (WGS) entry which is preliminary data.</text>
</comment>
<name>A0A6L6QEB1_9BURK</name>
<dbReference type="SUPFAM" id="SSF53850">
    <property type="entry name" value="Periplasmic binding protein-like II"/>
    <property type="match status" value="1"/>
</dbReference>
<evidence type="ECO:0000313" key="1">
    <source>
        <dbReference type="EMBL" id="MTW10491.1"/>
    </source>
</evidence>
<dbReference type="Gene3D" id="3.40.190.10">
    <property type="entry name" value="Periplasmic binding protein-like II"/>
    <property type="match status" value="2"/>
</dbReference>
<accession>A0A6L6QEB1</accession>
<dbReference type="PANTHER" id="PTHR35936:SF35">
    <property type="entry name" value="L-CYSTINE-BINDING PROTEIN TCYJ"/>
    <property type="match status" value="1"/>
</dbReference>
<organism evidence="1 2">
    <name type="scientific">Massilia eburnea</name>
    <dbReference type="NCBI Taxonomy" id="1776165"/>
    <lineage>
        <taxon>Bacteria</taxon>
        <taxon>Pseudomonadati</taxon>
        <taxon>Pseudomonadota</taxon>
        <taxon>Betaproteobacteria</taxon>
        <taxon>Burkholderiales</taxon>
        <taxon>Oxalobacteraceae</taxon>
        <taxon>Telluria group</taxon>
        <taxon>Massilia</taxon>
    </lineage>
</organism>
<gene>
    <name evidence="1" type="ORF">GM658_07725</name>
</gene>
<keyword evidence="2" id="KW-1185">Reference proteome</keyword>
<reference evidence="1 2" key="1">
    <citation type="submission" date="2019-11" db="EMBL/GenBank/DDBJ databases">
        <title>Type strains purchased from KCTC, JCM and DSMZ.</title>
        <authorList>
            <person name="Lu H."/>
        </authorList>
    </citation>
    <scope>NUCLEOTIDE SEQUENCE [LARGE SCALE GENOMIC DNA]</scope>
    <source>
        <strain evidence="1 2">JCM 31587</strain>
    </source>
</reference>
<dbReference type="PANTHER" id="PTHR35936">
    <property type="entry name" value="MEMBRANE-BOUND LYTIC MUREIN TRANSGLYCOSYLASE F"/>
    <property type="match status" value="1"/>
</dbReference>
<dbReference type="RefSeq" id="WP_155453419.1">
    <property type="nucleotide sequence ID" value="NZ_WNKX01000004.1"/>
</dbReference>
<dbReference type="AlphaFoldDB" id="A0A6L6QEB1"/>
<dbReference type="EMBL" id="WNKX01000004">
    <property type="protein sequence ID" value="MTW10491.1"/>
    <property type="molecule type" value="Genomic_DNA"/>
</dbReference>
<dbReference type="OrthoDB" id="8585936at2"/>
<proteinExistence type="predicted"/>